<dbReference type="Pfam" id="PF00392">
    <property type="entry name" value="GntR"/>
    <property type="match status" value="1"/>
</dbReference>
<dbReference type="Gene3D" id="1.10.10.10">
    <property type="entry name" value="Winged helix-like DNA-binding domain superfamily/Winged helix DNA-binding domain"/>
    <property type="match status" value="1"/>
</dbReference>
<evidence type="ECO:0000313" key="5">
    <source>
        <dbReference type="EMBL" id="GGE06806.1"/>
    </source>
</evidence>
<evidence type="ECO:0000259" key="4">
    <source>
        <dbReference type="PROSITE" id="PS50949"/>
    </source>
</evidence>
<gene>
    <name evidence="5" type="ORF">GCM10011516_00650</name>
</gene>
<evidence type="ECO:0000256" key="1">
    <source>
        <dbReference type="ARBA" id="ARBA00023015"/>
    </source>
</evidence>
<keyword evidence="1" id="KW-0805">Transcription regulation</keyword>
<feature type="domain" description="HTH gntR-type" evidence="4">
    <location>
        <begin position="20"/>
        <end position="88"/>
    </location>
</feature>
<dbReference type="AlphaFoldDB" id="A0A8H9KVV5"/>
<keyword evidence="2" id="KW-0238">DNA-binding</keyword>
<dbReference type="RefSeq" id="WP_094255378.1">
    <property type="nucleotide sequence ID" value="NZ_BMKM01000001.1"/>
</dbReference>
<dbReference type="Gene3D" id="3.40.50.2300">
    <property type="match status" value="2"/>
</dbReference>
<evidence type="ECO:0000256" key="3">
    <source>
        <dbReference type="ARBA" id="ARBA00023163"/>
    </source>
</evidence>
<dbReference type="PANTHER" id="PTHR38445">
    <property type="entry name" value="HTH-TYPE TRANSCRIPTIONAL REPRESSOR YTRA"/>
    <property type="match status" value="1"/>
</dbReference>
<evidence type="ECO:0000256" key="2">
    <source>
        <dbReference type="ARBA" id="ARBA00023125"/>
    </source>
</evidence>
<proteinExistence type="predicted"/>
<reference evidence="5" key="2">
    <citation type="submission" date="2020-09" db="EMBL/GenBank/DDBJ databases">
        <authorList>
            <person name="Sun Q."/>
            <person name="Zhou Y."/>
        </authorList>
    </citation>
    <scope>NUCLEOTIDE SEQUENCE</scope>
    <source>
        <strain evidence="5">CGMCC 1.15966</strain>
    </source>
</reference>
<sequence length="346" mass="39415">MTSKVTDFLKTIQISDFSATPKYKQLASAIIDAVKIGTLEKDDMLPSINELSVYVDISRDTVEKAYKFLKNAEVIASIPGKGYYIATADVKQRQKIAILLNKLSAHKKIVYDSFARELEDDAALDLFVYNSDITYLRTLLGGLTKTYDYYVLFPHFKEGRDQAPEIINKLIPREKLVLLGKYIDDIQGDFAAVYENYEKDIYGALEEALPSLSKYHTLNLIFPDNSDYPKAIIKGFYKFAQQYAFNHSLVSELDKEKIELGSCYINIAEDDLVKLLDKIIKKNLKIGQDVGVISYNETPLKKFILNGITTISTDFQMMGKMAAELIKNRSKEHMEVPFYLKQRPSI</sequence>
<dbReference type="GO" id="GO:0003700">
    <property type="term" value="F:DNA-binding transcription factor activity"/>
    <property type="evidence" value="ECO:0007669"/>
    <property type="project" value="InterPro"/>
</dbReference>
<dbReference type="CDD" id="cd07377">
    <property type="entry name" value="WHTH_GntR"/>
    <property type="match status" value="1"/>
</dbReference>
<dbReference type="InterPro" id="IPR000524">
    <property type="entry name" value="Tscrpt_reg_HTH_GntR"/>
</dbReference>
<dbReference type="SUPFAM" id="SSF53822">
    <property type="entry name" value="Periplasmic binding protein-like I"/>
    <property type="match status" value="1"/>
</dbReference>
<evidence type="ECO:0000313" key="6">
    <source>
        <dbReference type="Proteomes" id="UP000614460"/>
    </source>
</evidence>
<name>A0A8H9KVV5_9SPHI</name>
<organism evidence="5 6">
    <name type="scientific">Sphingobacterium cellulitidis</name>
    <dbReference type="NCBI Taxonomy" id="1768011"/>
    <lineage>
        <taxon>Bacteria</taxon>
        <taxon>Pseudomonadati</taxon>
        <taxon>Bacteroidota</taxon>
        <taxon>Sphingobacteriia</taxon>
        <taxon>Sphingobacteriales</taxon>
        <taxon>Sphingobacteriaceae</taxon>
        <taxon>Sphingobacterium</taxon>
    </lineage>
</organism>
<dbReference type="EMBL" id="BMKM01000001">
    <property type="protein sequence ID" value="GGE06806.1"/>
    <property type="molecule type" value="Genomic_DNA"/>
</dbReference>
<dbReference type="PANTHER" id="PTHR38445:SF10">
    <property type="entry name" value="GNTR-FAMILY TRANSCRIPTIONAL REGULATOR"/>
    <property type="match status" value="1"/>
</dbReference>
<dbReference type="SUPFAM" id="SSF46785">
    <property type="entry name" value="Winged helix' DNA-binding domain"/>
    <property type="match status" value="1"/>
</dbReference>
<comment type="caution">
    <text evidence="5">The sequence shown here is derived from an EMBL/GenBank/DDBJ whole genome shotgun (WGS) entry which is preliminary data.</text>
</comment>
<dbReference type="InterPro" id="IPR036388">
    <property type="entry name" value="WH-like_DNA-bd_sf"/>
</dbReference>
<dbReference type="GO" id="GO:0003677">
    <property type="term" value="F:DNA binding"/>
    <property type="evidence" value="ECO:0007669"/>
    <property type="project" value="UniProtKB-KW"/>
</dbReference>
<reference evidence="5" key="1">
    <citation type="journal article" date="2014" name="Int. J. Syst. Evol. Microbiol.">
        <title>Complete genome sequence of Corynebacterium casei LMG S-19264T (=DSM 44701T), isolated from a smear-ripened cheese.</title>
        <authorList>
            <consortium name="US DOE Joint Genome Institute (JGI-PGF)"/>
            <person name="Walter F."/>
            <person name="Albersmeier A."/>
            <person name="Kalinowski J."/>
            <person name="Ruckert C."/>
        </authorList>
    </citation>
    <scope>NUCLEOTIDE SEQUENCE</scope>
    <source>
        <strain evidence="5">CGMCC 1.15966</strain>
    </source>
</reference>
<dbReference type="Proteomes" id="UP000614460">
    <property type="component" value="Unassembled WGS sequence"/>
</dbReference>
<dbReference type="InterPro" id="IPR036390">
    <property type="entry name" value="WH_DNA-bd_sf"/>
</dbReference>
<accession>A0A8H9KVV5</accession>
<dbReference type="SMART" id="SM00345">
    <property type="entry name" value="HTH_GNTR"/>
    <property type="match status" value="1"/>
</dbReference>
<dbReference type="PROSITE" id="PS50949">
    <property type="entry name" value="HTH_GNTR"/>
    <property type="match status" value="1"/>
</dbReference>
<dbReference type="InterPro" id="IPR028082">
    <property type="entry name" value="Peripla_BP_I"/>
</dbReference>
<keyword evidence="6" id="KW-1185">Reference proteome</keyword>
<protein>
    <submittedName>
        <fullName evidence="5">Transcriptional regulator</fullName>
    </submittedName>
</protein>
<keyword evidence="3" id="KW-0804">Transcription</keyword>